<dbReference type="InterPro" id="IPR001123">
    <property type="entry name" value="LeuE-type"/>
</dbReference>
<keyword evidence="4" id="KW-0029">Amino-acid transport</keyword>
<dbReference type="Proteomes" id="UP000293154">
    <property type="component" value="Chromosome"/>
</dbReference>
<protein>
    <submittedName>
        <fullName evidence="8">LysE family translocator</fullName>
    </submittedName>
</protein>
<evidence type="ECO:0000256" key="7">
    <source>
        <dbReference type="SAM" id="Phobius"/>
    </source>
</evidence>
<keyword evidence="9" id="KW-1185">Reference proteome</keyword>
<evidence type="ECO:0000256" key="4">
    <source>
        <dbReference type="ARBA" id="ARBA00022970"/>
    </source>
</evidence>
<evidence type="ECO:0000256" key="6">
    <source>
        <dbReference type="ARBA" id="ARBA00023136"/>
    </source>
</evidence>
<evidence type="ECO:0000256" key="2">
    <source>
        <dbReference type="ARBA" id="ARBA00022475"/>
    </source>
</evidence>
<feature type="transmembrane region" description="Helical" evidence="7">
    <location>
        <begin position="12"/>
        <end position="33"/>
    </location>
</feature>
<keyword evidence="5 7" id="KW-1133">Transmembrane helix</keyword>
<dbReference type="PANTHER" id="PTHR30086">
    <property type="entry name" value="ARGININE EXPORTER PROTEIN ARGO"/>
    <property type="match status" value="1"/>
</dbReference>
<feature type="transmembrane region" description="Helical" evidence="7">
    <location>
        <begin position="158"/>
        <end position="182"/>
    </location>
</feature>
<organism evidence="8 9">
    <name type="scientific">Limnobaculum zhutongyuii</name>
    <dbReference type="NCBI Taxonomy" id="2498113"/>
    <lineage>
        <taxon>Bacteria</taxon>
        <taxon>Pseudomonadati</taxon>
        <taxon>Pseudomonadota</taxon>
        <taxon>Gammaproteobacteria</taxon>
        <taxon>Enterobacterales</taxon>
        <taxon>Budviciaceae</taxon>
        <taxon>Limnobaculum</taxon>
    </lineage>
</organism>
<dbReference type="KEGG" id="prag:EKN56_01275"/>
<keyword evidence="4" id="KW-0813">Transport</keyword>
<proteinExistence type="predicted"/>
<dbReference type="GO" id="GO:0015171">
    <property type="term" value="F:amino acid transmembrane transporter activity"/>
    <property type="evidence" value="ECO:0007669"/>
    <property type="project" value="TreeGrafter"/>
</dbReference>
<dbReference type="AlphaFoldDB" id="A0A411WGN9"/>
<dbReference type="EMBL" id="CP034752">
    <property type="protein sequence ID" value="QBH95157.1"/>
    <property type="molecule type" value="Genomic_DNA"/>
</dbReference>
<sequence>MTTIAYWLPEAFPLLVLAHGVALLSPGPDFFLLTGYAVRYRLKGSALICVGIALGNAIYIAIAIVGWSGLRHYTWLFNTIEIVGAFYLIYLGIMLWRSKPRVLEIGIEDAGPVAPVKQLALGLASALLNPKNALFYMSLMTVILGSQVTLVQQISSGIWMFLAVLIWDLFVAAVISLPLVQLRLGSSIHWIERSAGAVLLMMGFWLIIQAATGR</sequence>
<reference evidence="8 9" key="1">
    <citation type="submission" date="2019-03" db="EMBL/GenBank/DDBJ databases">
        <title>Pragia sp. nov. isolated from the gut tract of Carduelis flavirostris.</title>
        <authorList>
            <person name="Ge Y."/>
        </authorList>
    </citation>
    <scope>NUCLEOTIDE SEQUENCE [LARGE SCALE GENOMIC DNA]</scope>
    <source>
        <strain evidence="8 9">CF-458</strain>
    </source>
</reference>
<accession>A0A411WGN9</accession>
<dbReference type="GO" id="GO:0005886">
    <property type="term" value="C:plasma membrane"/>
    <property type="evidence" value="ECO:0007669"/>
    <property type="project" value="UniProtKB-SubCell"/>
</dbReference>
<dbReference type="RefSeq" id="WP_130590154.1">
    <property type="nucleotide sequence ID" value="NZ_CP034752.1"/>
</dbReference>
<keyword evidence="3 7" id="KW-0812">Transmembrane</keyword>
<evidence type="ECO:0000313" key="8">
    <source>
        <dbReference type="EMBL" id="QBH95157.1"/>
    </source>
</evidence>
<evidence type="ECO:0000256" key="3">
    <source>
        <dbReference type="ARBA" id="ARBA00022692"/>
    </source>
</evidence>
<dbReference type="OrthoDB" id="581870at2"/>
<keyword evidence="6 7" id="KW-0472">Membrane</keyword>
<dbReference type="Pfam" id="PF01810">
    <property type="entry name" value="LysE"/>
    <property type="match status" value="1"/>
</dbReference>
<evidence type="ECO:0000256" key="5">
    <source>
        <dbReference type="ARBA" id="ARBA00022989"/>
    </source>
</evidence>
<dbReference type="PANTHER" id="PTHR30086:SF20">
    <property type="entry name" value="ARGININE EXPORTER PROTEIN ARGO-RELATED"/>
    <property type="match status" value="1"/>
</dbReference>
<comment type="subcellular location">
    <subcellularLocation>
        <location evidence="1">Cell membrane</location>
        <topology evidence="1">Multi-pass membrane protein</topology>
    </subcellularLocation>
</comment>
<feature type="transmembrane region" description="Helical" evidence="7">
    <location>
        <begin position="73"/>
        <end position="96"/>
    </location>
</feature>
<feature type="transmembrane region" description="Helical" evidence="7">
    <location>
        <begin position="194"/>
        <end position="212"/>
    </location>
</feature>
<keyword evidence="2" id="KW-1003">Cell membrane</keyword>
<evidence type="ECO:0000256" key="1">
    <source>
        <dbReference type="ARBA" id="ARBA00004651"/>
    </source>
</evidence>
<evidence type="ECO:0000313" key="9">
    <source>
        <dbReference type="Proteomes" id="UP000293154"/>
    </source>
</evidence>
<gene>
    <name evidence="8" type="ORF">EKN56_01275</name>
</gene>
<feature type="transmembrane region" description="Helical" evidence="7">
    <location>
        <begin position="45"/>
        <end position="67"/>
    </location>
</feature>
<feature type="transmembrane region" description="Helical" evidence="7">
    <location>
        <begin position="133"/>
        <end position="152"/>
    </location>
</feature>
<name>A0A411WGN9_9GAMM</name>